<proteinExistence type="predicted"/>
<evidence type="ECO:0000313" key="2">
    <source>
        <dbReference type="Proteomes" id="UP000198582"/>
    </source>
</evidence>
<accession>A0A1H8Y3K7</accession>
<reference evidence="1 2" key="1">
    <citation type="submission" date="2016-10" db="EMBL/GenBank/DDBJ databases">
        <authorList>
            <person name="de Groot N.N."/>
        </authorList>
    </citation>
    <scope>NUCLEOTIDE SEQUENCE [LARGE SCALE GENOMIC DNA]</scope>
    <source>
        <strain evidence="1 2">DSM 44993</strain>
    </source>
</reference>
<protein>
    <submittedName>
        <fullName evidence="1">Uncharacterized protein</fullName>
    </submittedName>
</protein>
<dbReference type="AlphaFoldDB" id="A0A1H8Y3K7"/>
<name>A0A1H8Y3K7_9PSEU</name>
<gene>
    <name evidence="1" type="ORF">SAMN04489732_110292</name>
</gene>
<dbReference type="EMBL" id="FOEF01000010">
    <property type="protein sequence ID" value="SEP46591.1"/>
    <property type="molecule type" value="Genomic_DNA"/>
</dbReference>
<dbReference type="OrthoDB" id="4634877at2"/>
<sequence length="163" mass="18786">MNEPVDQEAARLRGELVGRQDGATLLYQAWVARRITRDGLRDLLPDAWTRADPSPEMVIGATSWVEMFREAGRLLLPTNYPALPDMLTIYRGAIHHRRRGMAWTTDCHKAAQFRRRREQTERTPAFLFRAEVALEAVLAAFNTRGEREIVVDPSFLKRIDRLD</sequence>
<evidence type="ECO:0000313" key="1">
    <source>
        <dbReference type="EMBL" id="SEP46591.1"/>
    </source>
</evidence>
<keyword evidence="2" id="KW-1185">Reference proteome</keyword>
<organism evidence="1 2">
    <name type="scientific">Amycolatopsis saalfeldensis</name>
    <dbReference type="NCBI Taxonomy" id="394193"/>
    <lineage>
        <taxon>Bacteria</taxon>
        <taxon>Bacillati</taxon>
        <taxon>Actinomycetota</taxon>
        <taxon>Actinomycetes</taxon>
        <taxon>Pseudonocardiales</taxon>
        <taxon>Pseudonocardiaceae</taxon>
        <taxon>Amycolatopsis</taxon>
    </lineage>
</organism>
<dbReference type="Proteomes" id="UP000198582">
    <property type="component" value="Unassembled WGS sequence"/>
</dbReference>
<dbReference type="RefSeq" id="WP_091619801.1">
    <property type="nucleotide sequence ID" value="NZ_FOEF01000010.1"/>
</dbReference>